<dbReference type="Proteomes" id="UP000078550">
    <property type="component" value="Unassembled WGS sequence"/>
</dbReference>
<dbReference type="Proteomes" id="UP000078555">
    <property type="component" value="Unassembled WGS sequence"/>
</dbReference>
<organism evidence="2 3">
    <name type="scientific">Plasmodium ovale wallikeri</name>
    <dbReference type="NCBI Taxonomy" id="864142"/>
    <lineage>
        <taxon>Eukaryota</taxon>
        <taxon>Sar</taxon>
        <taxon>Alveolata</taxon>
        <taxon>Apicomplexa</taxon>
        <taxon>Aconoidasida</taxon>
        <taxon>Haemosporida</taxon>
        <taxon>Plasmodiidae</taxon>
        <taxon>Plasmodium</taxon>
        <taxon>Plasmodium (Plasmodium)</taxon>
    </lineage>
</organism>
<reference evidence="3 4" key="2">
    <citation type="submission" date="2016-05" db="EMBL/GenBank/DDBJ databases">
        <authorList>
            <person name="Naeem Raeece"/>
        </authorList>
    </citation>
    <scope>NUCLEOTIDE SEQUENCE [LARGE SCALE GENOMIC DNA]</scope>
</reference>
<dbReference type="AlphaFoldDB" id="A0A1A8ZD32"/>
<dbReference type="EMBL" id="FLRE01000160">
    <property type="protein sequence ID" value="SBT41795.1"/>
    <property type="molecule type" value="Genomic_DNA"/>
</dbReference>
<sequence>MPGETKLCIWRFQNGEILGYKRKKEKEKKKKKLRFFSFSQKCLHRCLYIIAWTGKHKWEVKMRTRWYVRLRTRMNVVICVVTWLNAFLGDRRGQE</sequence>
<evidence type="ECO:0000313" key="4">
    <source>
        <dbReference type="Proteomes" id="UP000078555"/>
    </source>
</evidence>
<evidence type="ECO:0000313" key="3">
    <source>
        <dbReference type="Proteomes" id="UP000078550"/>
    </source>
</evidence>
<accession>A0A1A8ZD32</accession>
<protein>
    <submittedName>
        <fullName evidence="2">Uncharacterized protein</fullName>
    </submittedName>
</protein>
<name>A0A1A8ZD32_PLAOA</name>
<evidence type="ECO:0000313" key="1">
    <source>
        <dbReference type="EMBL" id="SBT41413.1"/>
    </source>
</evidence>
<reference evidence="2" key="1">
    <citation type="submission" date="2016-05" db="EMBL/GenBank/DDBJ databases">
        <authorList>
            <person name="Lavstsen T."/>
            <person name="Jespersen J.S."/>
        </authorList>
    </citation>
    <scope>NUCLEOTIDE SEQUENCE [LARGE SCALE GENOMIC DNA]</scope>
</reference>
<gene>
    <name evidence="1" type="ORF">POVWA1_044000</name>
    <name evidence="2" type="ORF">POVWA2_042520</name>
</gene>
<evidence type="ECO:0000313" key="2">
    <source>
        <dbReference type="EMBL" id="SBT41795.1"/>
    </source>
</evidence>
<proteinExistence type="predicted"/>
<dbReference type="EMBL" id="FLRD01000119">
    <property type="protein sequence ID" value="SBT41413.1"/>
    <property type="molecule type" value="Genomic_DNA"/>
</dbReference>
<keyword evidence="4" id="KW-1185">Reference proteome</keyword>